<evidence type="ECO:0000256" key="3">
    <source>
        <dbReference type="ARBA" id="ARBA00022691"/>
    </source>
</evidence>
<proteinExistence type="predicted"/>
<name>A0A239C353_9BACT</name>
<dbReference type="InterPro" id="IPR029063">
    <property type="entry name" value="SAM-dependent_MTases_sf"/>
</dbReference>
<dbReference type="InterPro" id="IPR013216">
    <property type="entry name" value="Methyltransf_11"/>
</dbReference>
<feature type="domain" description="Methyltransferase type 11" evidence="4">
    <location>
        <begin position="36"/>
        <end position="136"/>
    </location>
</feature>
<dbReference type="Pfam" id="PF08241">
    <property type="entry name" value="Methyltransf_11"/>
    <property type="match status" value="1"/>
</dbReference>
<evidence type="ECO:0000313" key="5">
    <source>
        <dbReference type="EMBL" id="SNS13844.1"/>
    </source>
</evidence>
<keyword evidence="6" id="KW-1185">Reference proteome</keyword>
<reference evidence="6" key="1">
    <citation type="submission" date="2017-06" db="EMBL/GenBank/DDBJ databases">
        <authorList>
            <person name="Varghese N."/>
            <person name="Submissions S."/>
        </authorList>
    </citation>
    <scope>NUCLEOTIDE SEQUENCE [LARGE SCALE GENOMIC DNA]</scope>
    <source>
        <strain evidence="6">NKM1</strain>
    </source>
</reference>
<protein>
    <submittedName>
        <fullName evidence="5">Methyltransferase domain-containing protein</fullName>
    </submittedName>
</protein>
<gene>
    <name evidence="5" type="ORF">SAMN06296052_102284</name>
</gene>
<dbReference type="Proteomes" id="UP000198432">
    <property type="component" value="Unassembled WGS sequence"/>
</dbReference>
<evidence type="ECO:0000259" key="4">
    <source>
        <dbReference type="Pfam" id="PF08241"/>
    </source>
</evidence>
<keyword evidence="1 5" id="KW-0489">Methyltransferase</keyword>
<dbReference type="GO" id="GO:0008757">
    <property type="term" value="F:S-adenosylmethionine-dependent methyltransferase activity"/>
    <property type="evidence" value="ECO:0007669"/>
    <property type="project" value="InterPro"/>
</dbReference>
<accession>A0A239C353</accession>
<evidence type="ECO:0000313" key="6">
    <source>
        <dbReference type="Proteomes" id="UP000198432"/>
    </source>
</evidence>
<keyword evidence="3" id="KW-0949">S-adenosyl-L-methionine</keyword>
<dbReference type="SUPFAM" id="SSF53335">
    <property type="entry name" value="S-adenosyl-L-methionine-dependent methyltransferases"/>
    <property type="match status" value="1"/>
</dbReference>
<dbReference type="EMBL" id="FZOQ01000002">
    <property type="protein sequence ID" value="SNS13844.1"/>
    <property type="molecule type" value="Genomic_DNA"/>
</dbReference>
<sequence length="212" mass="23446">MTVPSLSTLPSLFGNIDLYLFDQILKRRISEGMSVLDAGCGTGRNIEYLMQAGVAVHGVDSSVAAIEKVRELAKLLAPQNPTNHFILADIADLPYPDASFEVVLCSAVLHFAKNENHFRMMVQELWRVLQPGGMLFSRFSTTIGMAGKLQQAGEHLYQMPHGQVWFLADEAMLVELQGSLAATMLEPLKTVLVGHERSMTTWVLQKPDTFLS</sequence>
<dbReference type="GO" id="GO:0032259">
    <property type="term" value="P:methylation"/>
    <property type="evidence" value="ECO:0007669"/>
    <property type="project" value="UniProtKB-KW"/>
</dbReference>
<organism evidence="5 6">
    <name type="scientific">Pontibacter ummariensis</name>
    <dbReference type="NCBI Taxonomy" id="1610492"/>
    <lineage>
        <taxon>Bacteria</taxon>
        <taxon>Pseudomonadati</taxon>
        <taxon>Bacteroidota</taxon>
        <taxon>Cytophagia</taxon>
        <taxon>Cytophagales</taxon>
        <taxon>Hymenobacteraceae</taxon>
        <taxon>Pontibacter</taxon>
    </lineage>
</organism>
<dbReference type="PANTHER" id="PTHR43464:SF19">
    <property type="entry name" value="UBIQUINONE BIOSYNTHESIS O-METHYLTRANSFERASE, MITOCHONDRIAL"/>
    <property type="match status" value="1"/>
</dbReference>
<dbReference type="AlphaFoldDB" id="A0A239C353"/>
<evidence type="ECO:0000256" key="1">
    <source>
        <dbReference type="ARBA" id="ARBA00022603"/>
    </source>
</evidence>
<dbReference type="PANTHER" id="PTHR43464">
    <property type="entry name" value="METHYLTRANSFERASE"/>
    <property type="match status" value="1"/>
</dbReference>
<dbReference type="RefSeq" id="WP_089317754.1">
    <property type="nucleotide sequence ID" value="NZ_FZOQ01000002.1"/>
</dbReference>
<dbReference type="CDD" id="cd02440">
    <property type="entry name" value="AdoMet_MTases"/>
    <property type="match status" value="1"/>
</dbReference>
<keyword evidence="2 5" id="KW-0808">Transferase</keyword>
<evidence type="ECO:0000256" key="2">
    <source>
        <dbReference type="ARBA" id="ARBA00022679"/>
    </source>
</evidence>
<dbReference type="OrthoDB" id="9804312at2"/>
<dbReference type="Gene3D" id="3.40.50.150">
    <property type="entry name" value="Vaccinia Virus protein VP39"/>
    <property type="match status" value="1"/>
</dbReference>